<comment type="similarity">
    <text evidence="5">Belongs to the RING-box family.</text>
</comment>
<dbReference type="GO" id="GO:0035556">
    <property type="term" value="P:intracellular signal transduction"/>
    <property type="evidence" value="ECO:0007669"/>
    <property type="project" value="UniProtKB-ARBA"/>
</dbReference>
<name>A0A7E4V5M8_PANRE</name>
<dbReference type="CDD" id="cd16466">
    <property type="entry name" value="RING-H2_RBX2"/>
    <property type="match status" value="1"/>
</dbReference>
<dbReference type="PROSITE" id="PS50089">
    <property type="entry name" value="ZF_RING_2"/>
    <property type="match status" value="1"/>
</dbReference>
<comment type="catalytic activity">
    <reaction evidence="1">
        <text>S-ubiquitinyl-[E2 ubiquitin-conjugating enzyme]-L-cysteine + [acceptor protein]-L-lysine = [E2 ubiquitin-conjugating enzyme]-L-cysteine + N(6)-ubiquitinyl-[acceptor protein]-L-lysine.</text>
        <dbReference type="EC" id="2.3.2.27"/>
    </reaction>
</comment>
<dbReference type="GO" id="GO:0061663">
    <property type="term" value="F:NEDD8 ligase activity"/>
    <property type="evidence" value="ECO:0007669"/>
    <property type="project" value="UniProtKB-EC"/>
</dbReference>
<proteinExistence type="inferred from homology"/>
<evidence type="ECO:0000256" key="8">
    <source>
        <dbReference type="ARBA" id="ARBA00022679"/>
    </source>
</evidence>
<comment type="catalytic activity">
    <reaction evidence="15">
        <text>S-[NEDD8-protein]-yl-[E2 NEDD8-conjugating enzyme]-L-cysteine + [cullin]-L-lysine = [E2 NEDD8-conjugating enzyme]-L-cysteine + N(6)-[NEDD8-protein]-yl-[cullin]-L-lysine.</text>
        <dbReference type="EC" id="2.3.2.32"/>
    </reaction>
</comment>
<dbReference type="GO" id="GO:0005634">
    <property type="term" value="C:nucleus"/>
    <property type="evidence" value="ECO:0007669"/>
    <property type="project" value="UniProtKB-SubCell"/>
</dbReference>
<evidence type="ECO:0000256" key="1">
    <source>
        <dbReference type="ARBA" id="ARBA00000900"/>
    </source>
</evidence>
<evidence type="ECO:0000313" key="25">
    <source>
        <dbReference type="WBParaSite" id="Pan_g16794.t1"/>
    </source>
</evidence>
<evidence type="ECO:0000259" key="23">
    <source>
        <dbReference type="PROSITE" id="PS50089"/>
    </source>
</evidence>
<dbReference type="Proteomes" id="UP000492821">
    <property type="component" value="Unassembled WGS sequence"/>
</dbReference>
<dbReference type="AlphaFoldDB" id="A0A7E4V5M8"/>
<dbReference type="WBParaSite" id="Pan_g16794.t1">
    <property type="protein sequence ID" value="Pan_g16794.t1"/>
    <property type="gene ID" value="Pan_g16794"/>
</dbReference>
<evidence type="ECO:0000256" key="22">
    <source>
        <dbReference type="SAM" id="MobiDB-lite"/>
    </source>
</evidence>
<evidence type="ECO:0000256" key="15">
    <source>
        <dbReference type="ARBA" id="ARBA00044896"/>
    </source>
</evidence>
<evidence type="ECO:0000256" key="9">
    <source>
        <dbReference type="ARBA" id="ARBA00022723"/>
    </source>
</evidence>
<comment type="subunit">
    <text evidence="17">Catalytic component of multiple cullin-5-RING E3 ubiquitin-protein ligase complexes (ECS complexes, also named CRL5 complexes) composed of CUL5, Elongin BC (ELOB and ELOC), RNF7/RBX2 and a variable SOCS box domain-containing protein as substrate-specific recognition component. Also interacts (with lower preference) with CUL1, CUL2, CUL3, CUL4A and CUL4B; additional evidence is however required to confirm this result in vivo. Interacts with UBE2F. Interacts with CSNK2B, the interaction is not affected by phosphorylation by CK2. May also interact with DCUN1D1, DCUN1D2, DCUN1D3, DCUN1D4 and DCUN1D5.</text>
</comment>
<dbReference type="GO" id="GO:0005829">
    <property type="term" value="C:cytosol"/>
    <property type="evidence" value="ECO:0007669"/>
    <property type="project" value="UniProtKB-ARBA"/>
</dbReference>
<evidence type="ECO:0000256" key="16">
    <source>
        <dbReference type="ARBA" id="ARBA00044971"/>
    </source>
</evidence>
<dbReference type="FunFam" id="3.30.40.10:FF:000156">
    <property type="entry name" value="RING-box protein 2 isoform X1"/>
    <property type="match status" value="1"/>
</dbReference>
<dbReference type="GO" id="GO:0043161">
    <property type="term" value="P:proteasome-mediated ubiquitin-dependent protein catabolic process"/>
    <property type="evidence" value="ECO:0007669"/>
    <property type="project" value="UniProtKB-ARBA"/>
</dbReference>
<feature type="domain" description="RING-type" evidence="23">
    <location>
        <begin position="69"/>
        <end position="111"/>
    </location>
</feature>
<dbReference type="InterPro" id="IPR013083">
    <property type="entry name" value="Znf_RING/FYVE/PHD"/>
</dbReference>
<organism evidence="24 25">
    <name type="scientific">Panagrellus redivivus</name>
    <name type="common">Microworm</name>
    <dbReference type="NCBI Taxonomy" id="6233"/>
    <lineage>
        <taxon>Eukaryota</taxon>
        <taxon>Metazoa</taxon>
        <taxon>Ecdysozoa</taxon>
        <taxon>Nematoda</taxon>
        <taxon>Chromadorea</taxon>
        <taxon>Rhabditida</taxon>
        <taxon>Tylenchina</taxon>
        <taxon>Panagrolaimomorpha</taxon>
        <taxon>Panagrolaimoidea</taxon>
        <taxon>Panagrolaimidae</taxon>
        <taxon>Panagrellus</taxon>
    </lineage>
</organism>
<dbReference type="SUPFAM" id="SSF57850">
    <property type="entry name" value="RING/U-box"/>
    <property type="match status" value="1"/>
</dbReference>
<evidence type="ECO:0000256" key="17">
    <source>
        <dbReference type="ARBA" id="ARBA00062884"/>
    </source>
</evidence>
<comment type="subcellular location">
    <subcellularLocation>
        <location evidence="3">Cytoplasm</location>
    </subcellularLocation>
    <subcellularLocation>
        <location evidence="2">Nucleus</location>
    </subcellularLocation>
</comment>
<keyword evidence="8" id="KW-0808">Transferase</keyword>
<keyword evidence="14" id="KW-0539">Nucleus</keyword>
<evidence type="ECO:0000256" key="3">
    <source>
        <dbReference type="ARBA" id="ARBA00004496"/>
    </source>
</evidence>
<evidence type="ECO:0000256" key="13">
    <source>
        <dbReference type="ARBA" id="ARBA00022990"/>
    </source>
</evidence>
<dbReference type="GO" id="GO:0061630">
    <property type="term" value="F:ubiquitin protein ligase activity"/>
    <property type="evidence" value="ECO:0007669"/>
    <property type="project" value="UniProtKB-EC"/>
</dbReference>
<evidence type="ECO:0000256" key="5">
    <source>
        <dbReference type="ARBA" id="ARBA00009273"/>
    </source>
</evidence>
<dbReference type="Pfam" id="PF12678">
    <property type="entry name" value="zf-rbx1"/>
    <property type="match status" value="1"/>
</dbReference>
<reference evidence="25" key="2">
    <citation type="submission" date="2020-10" db="UniProtKB">
        <authorList>
            <consortium name="WormBaseParasite"/>
        </authorList>
    </citation>
    <scope>IDENTIFICATION</scope>
</reference>
<keyword evidence="7" id="KW-0963">Cytoplasm</keyword>
<evidence type="ECO:0000256" key="19">
    <source>
        <dbReference type="ARBA" id="ARBA00078874"/>
    </source>
</evidence>
<evidence type="ECO:0000256" key="4">
    <source>
        <dbReference type="ARBA" id="ARBA00004906"/>
    </source>
</evidence>
<dbReference type="GO" id="GO:0008270">
    <property type="term" value="F:zinc ion binding"/>
    <property type="evidence" value="ECO:0007669"/>
    <property type="project" value="UniProtKB-KW"/>
</dbReference>
<evidence type="ECO:0000256" key="10">
    <source>
        <dbReference type="ARBA" id="ARBA00022771"/>
    </source>
</evidence>
<evidence type="ECO:0000256" key="12">
    <source>
        <dbReference type="ARBA" id="ARBA00022833"/>
    </source>
</evidence>
<evidence type="ECO:0000256" key="7">
    <source>
        <dbReference type="ARBA" id="ARBA00022490"/>
    </source>
</evidence>
<evidence type="ECO:0000256" key="11">
    <source>
        <dbReference type="ARBA" id="ARBA00022786"/>
    </source>
</evidence>
<sequence length="121" mass="13531">MTMDVDLPSQTKTNPQPSLVVGASSSNAATGNDPHQLFKLKRWNPVALWTWDVDCDTCAICRVNIMEACLRCQSDAKNESCVVVWGDCNHSFHNCCMALWVKQNNRCPLCQVDWSVSRVGK</sequence>
<comment type="pathway">
    <text evidence="4">Protein modification; protein ubiquitination.</text>
</comment>
<reference evidence="24" key="1">
    <citation type="journal article" date="2013" name="Genetics">
        <title>The draft genome and transcriptome of Panagrellus redivivus are shaped by the harsh demands of a free-living lifestyle.</title>
        <authorList>
            <person name="Srinivasan J."/>
            <person name="Dillman A.R."/>
            <person name="Macchietto M.G."/>
            <person name="Heikkinen L."/>
            <person name="Lakso M."/>
            <person name="Fracchia K.M."/>
            <person name="Antoshechkin I."/>
            <person name="Mortazavi A."/>
            <person name="Wong G."/>
            <person name="Sternberg P.W."/>
        </authorList>
    </citation>
    <scope>NUCLEOTIDE SEQUENCE [LARGE SCALE GENOMIC DNA]</scope>
    <source>
        <strain evidence="24">MT8872</strain>
    </source>
</reference>
<dbReference type="InterPro" id="IPR001841">
    <property type="entry name" value="Znf_RING"/>
</dbReference>
<keyword evidence="11" id="KW-0833">Ubl conjugation pathway</keyword>
<keyword evidence="13" id="KW-0007">Acetylation</keyword>
<evidence type="ECO:0000256" key="14">
    <source>
        <dbReference type="ARBA" id="ARBA00023242"/>
    </source>
</evidence>
<accession>A0A7E4V5M8</accession>
<dbReference type="PANTHER" id="PTHR11210">
    <property type="entry name" value="RING BOX"/>
    <property type="match status" value="1"/>
</dbReference>
<dbReference type="EC" id="2.3.2.32" evidence="16"/>
<dbReference type="InterPro" id="IPR051031">
    <property type="entry name" value="RING-box_E3_Ubiquitin_Ligase"/>
</dbReference>
<evidence type="ECO:0000256" key="18">
    <source>
        <dbReference type="ARBA" id="ARBA00069656"/>
    </source>
</evidence>
<keyword evidence="9" id="KW-0479">Metal-binding</keyword>
<dbReference type="Gene3D" id="3.30.40.10">
    <property type="entry name" value="Zinc/RING finger domain, C3HC4 (zinc finger)"/>
    <property type="match status" value="1"/>
</dbReference>
<keyword evidence="10 21" id="KW-0863">Zinc-finger</keyword>
<evidence type="ECO:0000256" key="20">
    <source>
        <dbReference type="ARBA" id="ARBA00083543"/>
    </source>
</evidence>
<keyword evidence="24" id="KW-1185">Reference proteome</keyword>
<dbReference type="EC" id="2.3.2.27" evidence="6"/>
<keyword evidence="12" id="KW-0862">Zinc</keyword>
<evidence type="ECO:0000256" key="6">
    <source>
        <dbReference type="ARBA" id="ARBA00012483"/>
    </source>
</evidence>
<feature type="region of interest" description="Disordered" evidence="22">
    <location>
        <begin position="1"/>
        <end position="31"/>
    </location>
</feature>
<protein>
    <recommendedName>
        <fullName evidence="18">RING-box protein 2</fullName>
        <ecNumber evidence="6">2.3.2.27</ecNumber>
        <ecNumber evidence="16">2.3.2.32</ecNumber>
    </recommendedName>
    <alternativeName>
        <fullName evidence="19">RING finger protein 7</fullName>
    </alternativeName>
    <alternativeName>
        <fullName evidence="20">Sensitive to apoptosis gene protein</fullName>
    </alternativeName>
</protein>
<dbReference type="GO" id="GO:0031466">
    <property type="term" value="C:Cul5-RING ubiquitin ligase complex"/>
    <property type="evidence" value="ECO:0007669"/>
    <property type="project" value="UniProtKB-ARBA"/>
</dbReference>
<feature type="compositionally biased region" description="Polar residues" evidence="22">
    <location>
        <begin position="8"/>
        <end position="30"/>
    </location>
</feature>
<evidence type="ECO:0000313" key="24">
    <source>
        <dbReference type="Proteomes" id="UP000492821"/>
    </source>
</evidence>
<dbReference type="InterPro" id="IPR024766">
    <property type="entry name" value="Znf_RING_H2"/>
</dbReference>
<evidence type="ECO:0000256" key="2">
    <source>
        <dbReference type="ARBA" id="ARBA00004123"/>
    </source>
</evidence>
<evidence type="ECO:0000256" key="21">
    <source>
        <dbReference type="PROSITE-ProRule" id="PRU00175"/>
    </source>
</evidence>